<dbReference type="EMBL" id="JAZDQP010000011">
    <property type="protein sequence ID" value="MEE1867994.1"/>
    <property type="molecule type" value="Genomic_DNA"/>
</dbReference>
<evidence type="ECO:0000313" key="1">
    <source>
        <dbReference type="EMBL" id="MEE1867994.1"/>
    </source>
</evidence>
<name>A0AB35X130_9PSED</name>
<proteinExistence type="predicted"/>
<sequence length="100" mass="10659">MSNARGIRCGVESVNCLAHQQIIARLGIALDGGINQGVEKALGGVLGERDNGELIAEAITGASIAVSGVRHLGVMLDKLELLWVLHGINRRNTHRRLPMS</sequence>
<dbReference type="RefSeq" id="WP_330080043.1">
    <property type="nucleotide sequence ID" value="NZ_JAZDCU010000011.1"/>
</dbReference>
<dbReference type="Proteomes" id="UP001307839">
    <property type="component" value="Unassembled WGS sequence"/>
</dbReference>
<reference evidence="1 2" key="1">
    <citation type="submission" date="2024-01" db="EMBL/GenBank/DDBJ databases">
        <title>Unpublished Manusciprt.</title>
        <authorList>
            <person name="Duman M."/>
            <person name="Valdes E.G."/>
            <person name="Ajmi N."/>
            <person name="Altun S."/>
            <person name="Saticioglu I.B."/>
        </authorList>
    </citation>
    <scope>NUCLEOTIDE SEQUENCE [LARGE SCALE GENOMIC DNA]</scope>
    <source>
        <strain evidence="1 2">120P</strain>
    </source>
</reference>
<keyword evidence="2" id="KW-1185">Reference proteome</keyword>
<gene>
    <name evidence="1" type="ORF">V0R53_16520</name>
</gene>
<protein>
    <submittedName>
        <fullName evidence="1">Uncharacterized protein</fullName>
    </submittedName>
</protein>
<comment type="caution">
    <text evidence="1">The sequence shown here is derived from an EMBL/GenBank/DDBJ whole genome shotgun (WGS) entry which is preliminary data.</text>
</comment>
<dbReference type="AlphaFoldDB" id="A0AB35X130"/>
<organism evidence="1 2">
    <name type="scientific">Pseudomonas auratipiscis</name>
    <dbReference type="NCBI Taxonomy" id="3115853"/>
    <lineage>
        <taxon>Bacteria</taxon>
        <taxon>Pseudomonadati</taxon>
        <taxon>Pseudomonadota</taxon>
        <taxon>Gammaproteobacteria</taxon>
        <taxon>Pseudomonadales</taxon>
        <taxon>Pseudomonadaceae</taxon>
        <taxon>Pseudomonas</taxon>
    </lineage>
</organism>
<accession>A0AB35X130</accession>
<evidence type="ECO:0000313" key="2">
    <source>
        <dbReference type="Proteomes" id="UP001307839"/>
    </source>
</evidence>